<keyword evidence="4" id="KW-1185">Reference proteome</keyword>
<comment type="caution">
    <text evidence="3">The sequence shown here is derived from an EMBL/GenBank/DDBJ whole genome shotgun (WGS) entry which is preliminary data.</text>
</comment>
<dbReference type="InParanoid" id="A0A5R8QAJ8"/>
<keyword evidence="1" id="KW-1133">Transmembrane helix</keyword>
<dbReference type="AlphaFoldDB" id="A0A5R8QAJ8"/>
<evidence type="ECO:0000256" key="1">
    <source>
        <dbReference type="SAM" id="Phobius"/>
    </source>
</evidence>
<dbReference type="EMBL" id="VBWP01000010">
    <property type="protein sequence ID" value="TLG71776.1"/>
    <property type="molecule type" value="Genomic_DNA"/>
</dbReference>
<feature type="domain" description="Carboxymuconolactone decarboxylase-like" evidence="2">
    <location>
        <begin position="29"/>
        <end position="110"/>
    </location>
</feature>
<keyword evidence="1" id="KW-0472">Membrane</keyword>
<feature type="transmembrane region" description="Helical" evidence="1">
    <location>
        <begin position="222"/>
        <end position="246"/>
    </location>
</feature>
<accession>A0A5R8QAJ8</accession>
<dbReference type="SUPFAM" id="SSF69118">
    <property type="entry name" value="AhpD-like"/>
    <property type="match status" value="1"/>
</dbReference>
<dbReference type="InterPro" id="IPR029032">
    <property type="entry name" value="AhpD-like"/>
</dbReference>
<dbReference type="InterPro" id="IPR003779">
    <property type="entry name" value="CMD-like"/>
</dbReference>
<reference evidence="3 4" key="1">
    <citation type="submission" date="2019-05" db="EMBL/GenBank/DDBJ databases">
        <title>Culicoidintestinum kansasii gen. nov., sp. nov. from the gastrointestinal tract of the biting midge, Culicoides sonorensis.</title>
        <authorList>
            <person name="Neupane S."/>
            <person name="Ghosh A."/>
            <person name="Gunther S."/>
            <person name="Martin K."/>
            <person name="Zurek L."/>
        </authorList>
    </citation>
    <scope>NUCLEOTIDE SEQUENCE [LARGE SCALE GENOMIC DNA]</scope>
    <source>
        <strain evidence="3 4">CS-1</strain>
    </source>
</reference>
<evidence type="ECO:0000313" key="3">
    <source>
        <dbReference type="EMBL" id="TLG71776.1"/>
    </source>
</evidence>
<keyword evidence="1" id="KW-0812">Transmembrane</keyword>
<dbReference type="GO" id="GO:0051920">
    <property type="term" value="F:peroxiredoxin activity"/>
    <property type="evidence" value="ECO:0007669"/>
    <property type="project" value="InterPro"/>
</dbReference>
<proteinExistence type="predicted"/>
<dbReference type="OrthoDB" id="9802489at2"/>
<dbReference type="PANTHER" id="PTHR33570">
    <property type="entry name" value="4-CARBOXYMUCONOLACTONE DECARBOXYLASE FAMILY PROTEIN"/>
    <property type="match status" value="1"/>
</dbReference>
<dbReference type="Proteomes" id="UP000306912">
    <property type="component" value="Unassembled WGS sequence"/>
</dbReference>
<sequence>MAMTRKDKYQEKFRELFGSYPELTGSSDPELMEILQKMIFGDVFSIGELDDQLRELITVVLLSVQQALPQLRSHVGAALRIGNSPLAIREAIYQCAPFIGFPRVLNAVNTMNEVFAEQEIALPLAASATVDEASRHERGVAIQGELYGSGMRERFAKMPEELREPLVDLLTDACFGDFYTRDGLDTRQRELLVFCGLIAIGADFQIASHARGNMKAGNSREVLMAAIIHCIPYIGFPYGLNALAIVQDL</sequence>
<feature type="domain" description="Carboxymuconolactone decarboxylase-like" evidence="2">
    <location>
        <begin position="167"/>
        <end position="247"/>
    </location>
</feature>
<evidence type="ECO:0000313" key="4">
    <source>
        <dbReference type="Proteomes" id="UP000306912"/>
    </source>
</evidence>
<feature type="transmembrane region" description="Helical" evidence="1">
    <location>
        <begin position="191"/>
        <end position="210"/>
    </location>
</feature>
<dbReference type="InterPro" id="IPR052512">
    <property type="entry name" value="4CMD/NDH-1_regulator"/>
</dbReference>
<dbReference type="Pfam" id="PF02627">
    <property type="entry name" value="CMD"/>
    <property type="match status" value="2"/>
</dbReference>
<evidence type="ECO:0000259" key="2">
    <source>
        <dbReference type="Pfam" id="PF02627"/>
    </source>
</evidence>
<gene>
    <name evidence="3" type="ORF">FEZ08_10230</name>
</gene>
<dbReference type="Gene3D" id="1.20.1290.10">
    <property type="entry name" value="AhpD-like"/>
    <property type="match status" value="1"/>
</dbReference>
<protein>
    <submittedName>
        <fullName evidence="3">Carboxymuconolactone decarboxylase family protein</fullName>
    </submittedName>
</protein>
<organism evidence="3 4">
    <name type="scientific">Culicoidibacter larvae</name>
    <dbReference type="NCBI Taxonomy" id="2579976"/>
    <lineage>
        <taxon>Bacteria</taxon>
        <taxon>Bacillati</taxon>
        <taxon>Bacillota</taxon>
        <taxon>Culicoidibacteria</taxon>
        <taxon>Culicoidibacterales</taxon>
        <taxon>Culicoidibacteraceae</taxon>
        <taxon>Culicoidibacter</taxon>
    </lineage>
</organism>
<dbReference type="PANTHER" id="PTHR33570:SF2">
    <property type="entry name" value="CARBOXYMUCONOLACTONE DECARBOXYLASE-LIKE DOMAIN-CONTAINING PROTEIN"/>
    <property type="match status" value="1"/>
</dbReference>
<name>A0A5R8QAJ8_9FIRM</name>